<feature type="compositionally biased region" description="Acidic residues" evidence="3">
    <location>
        <begin position="288"/>
        <end position="297"/>
    </location>
</feature>
<dbReference type="Pfam" id="PF09745">
    <property type="entry name" value="NSRP1_N"/>
    <property type="match status" value="1"/>
</dbReference>
<evidence type="ECO:0000313" key="5">
    <source>
        <dbReference type="EMBL" id="WWC85715.1"/>
    </source>
</evidence>
<dbReference type="Proteomes" id="UP001355207">
    <property type="component" value="Chromosome 1"/>
</dbReference>
<feature type="compositionally biased region" description="Basic and acidic residues" evidence="3">
    <location>
        <begin position="221"/>
        <end position="231"/>
    </location>
</feature>
<evidence type="ECO:0000313" key="6">
    <source>
        <dbReference type="Proteomes" id="UP001355207"/>
    </source>
</evidence>
<evidence type="ECO:0000256" key="2">
    <source>
        <dbReference type="ARBA" id="ARBA00023054"/>
    </source>
</evidence>
<feature type="compositionally biased region" description="Basic and acidic residues" evidence="3">
    <location>
        <begin position="394"/>
        <end position="474"/>
    </location>
</feature>
<organism evidence="5 6">
    <name type="scientific">Kwoniella dendrophila CBS 6074</name>
    <dbReference type="NCBI Taxonomy" id="1295534"/>
    <lineage>
        <taxon>Eukaryota</taxon>
        <taxon>Fungi</taxon>
        <taxon>Dikarya</taxon>
        <taxon>Basidiomycota</taxon>
        <taxon>Agaricomycotina</taxon>
        <taxon>Tremellomycetes</taxon>
        <taxon>Tremellales</taxon>
        <taxon>Cryptococcaceae</taxon>
        <taxon>Kwoniella</taxon>
    </lineage>
</organism>
<feature type="compositionally biased region" description="Polar residues" evidence="3">
    <location>
        <begin position="41"/>
        <end position="53"/>
    </location>
</feature>
<feature type="region of interest" description="Disordered" evidence="3">
    <location>
        <begin position="221"/>
        <end position="336"/>
    </location>
</feature>
<feature type="compositionally biased region" description="Low complexity" evidence="3">
    <location>
        <begin position="247"/>
        <end position="265"/>
    </location>
</feature>
<feature type="region of interest" description="Disordered" evidence="3">
    <location>
        <begin position="1"/>
        <end position="120"/>
    </location>
</feature>
<feature type="compositionally biased region" description="Basic and acidic residues" evidence="3">
    <location>
        <begin position="300"/>
        <end position="320"/>
    </location>
</feature>
<gene>
    <name evidence="5" type="ORF">L201_000581</name>
</gene>
<keyword evidence="2" id="KW-0175">Coiled coil</keyword>
<evidence type="ECO:0000256" key="1">
    <source>
        <dbReference type="ARBA" id="ARBA00010126"/>
    </source>
</evidence>
<evidence type="ECO:0000259" key="4">
    <source>
        <dbReference type="Pfam" id="PF09745"/>
    </source>
</evidence>
<comment type="similarity">
    <text evidence="1">Belongs to the NSRP1 family.</text>
</comment>
<dbReference type="InterPro" id="IPR018612">
    <property type="entry name" value="NSRP1_N"/>
</dbReference>
<dbReference type="PANTHER" id="PTHR47845:SF1">
    <property type="entry name" value="NUCLEAR SPECKLE SPLICING REGULATORY PROTEIN 1 HOMOLOG"/>
    <property type="match status" value="1"/>
</dbReference>
<sequence length="474" mass="53183">MASNGTKLSFSFGAPVASSSSAGSSSSSVPKSNMELLMAKSKSTSKPTSQIGSKISKKPSLPFGQDDDDDDDDDEHDGRGNGFNALAGPSSASSSTKTIKNKLKAPVGQSNLLSRSERKAQKIAAEIDQSIFDYDKHYDQMKSVEKKMEEIKKKESEERKPKYIENFLASANTRKLDKLRAEEKMLQREREQEGDEFNDKEKFITENYKKQMELVKLAEQEEKKREEELRKTRSGPGLTAFYKSMLESSEAENAAAMAATAGPSSVSGQGPSLAIRPPGAPLQQDNRDEFDDEEEYDPLLAREAKETKEKQKANSTRLDDNNNNSGKQVEINDEGEIIDKRSLLKAGLNITKKPKPSISSLPNSLLTGQRSNDINNGDGPYKSRAVGTAATYSERMERERKRLSEQYKDEQLKKQKEFEENLEKEKLEAEKRKLGDNGDAEKKRAEAKERFLARKRQRELDEKNDREKKVKEGD</sequence>
<reference evidence="5 6" key="1">
    <citation type="submission" date="2024-01" db="EMBL/GenBank/DDBJ databases">
        <title>Comparative genomics of Cryptococcus and Kwoniella reveals pathogenesis evolution and contrasting modes of karyotype evolution via chromosome fusion or intercentromeric recombination.</title>
        <authorList>
            <person name="Coelho M.A."/>
            <person name="David-Palma M."/>
            <person name="Shea T."/>
            <person name="Bowers K."/>
            <person name="McGinley-Smith S."/>
            <person name="Mohammad A.W."/>
            <person name="Gnirke A."/>
            <person name="Yurkov A.M."/>
            <person name="Nowrousian M."/>
            <person name="Sun S."/>
            <person name="Cuomo C.A."/>
            <person name="Heitman J."/>
        </authorList>
    </citation>
    <scope>NUCLEOTIDE SEQUENCE [LARGE SCALE GENOMIC DNA]</scope>
    <source>
        <strain evidence="5 6">CBS 6074</strain>
    </source>
</reference>
<dbReference type="RefSeq" id="XP_066072478.1">
    <property type="nucleotide sequence ID" value="XM_066216381.1"/>
</dbReference>
<feature type="compositionally biased region" description="Acidic residues" evidence="3">
    <location>
        <begin position="65"/>
        <end position="75"/>
    </location>
</feature>
<name>A0AAX4JMF8_9TREE</name>
<dbReference type="GeneID" id="91091253"/>
<dbReference type="GO" id="GO:0000381">
    <property type="term" value="P:regulation of alternative mRNA splicing, via spliceosome"/>
    <property type="evidence" value="ECO:0007669"/>
    <property type="project" value="InterPro"/>
</dbReference>
<dbReference type="AlphaFoldDB" id="A0AAX4JMF8"/>
<dbReference type="EMBL" id="CP144098">
    <property type="protein sequence ID" value="WWC85715.1"/>
    <property type="molecule type" value="Genomic_DNA"/>
</dbReference>
<feature type="compositionally biased region" description="Polar residues" evidence="3">
    <location>
        <begin position="357"/>
        <end position="375"/>
    </location>
</feature>
<evidence type="ECO:0000256" key="3">
    <source>
        <dbReference type="SAM" id="MobiDB-lite"/>
    </source>
</evidence>
<keyword evidence="6" id="KW-1185">Reference proteome</keyword>
<protein>
    <recommendedName>
        <fullName evidence="4">Nuclear speckle splicing regulatory protein 1 N-terminal domain-containing protein</fullName>
    </recommendedName>
</protein>
<feature type="domain" description="Nuclear speckle splicing regulatory protein 1 N-terminal" evidence="4">
    <location>
        <begin position="118"/>
        <end position="233"/>
    </location>
</feature>
<dbReference type="InterPro" id="IPR053246">
    <property type="entry name" value="NS_splicing_regulatory_protein"/>
</dbReference>
<feature type="region of interest" description="Disordered" evidence="3">
    <location>
        <begin position="349"/>
        <end position="474"/>
    </location>
</feature>
<dbReference type="PANTHER" id="PTHR47845">
    <property type="entry name" value="NUCLEAR SPECKLE SPLICING REGULATORY PROTEIN 1 HOMOLOG"/>
    <property type="match status" value="1"/>
</dbReference>
<feature type="compositionally biased region" description="Low complexity" evidence="3">
    <location>
        <begin position="9"/>
        <end position="30"/>
    </location>
</feature>
<proteinExistence type="inferred from homology"/>
<accession>A0AAX4JMF8</accession>